<feature type="chain" id="PRO_5042106731" evidence="3">
    <location>
        <begin position="24"/>
        <end position="419"/>
    </location>
</feature>
<dbReference type="Proteomes" id="UP001219525">
    <property type="component" value="Unassembled WGS sequence"/>
</dbReference>
<accession>A0AAD6V1V9</accession>
<dbReference type="EMBL" id="JARJCW010000092">
    <property type="protein sequence ID" value="KAJ7195243.1"/>
    <property type="molecule type" value="Genomic_DNA"/>
</dbReference>
<evidence type="ECO:0000313" key="5">
    <source>
        <dbReference type="Proteomes" id="UP001219525"/>
    </source>
</evidence>
<name>A0AAD6V1V9_9AGAR</name>
<feature type="signal peptide" evidence="3">
    <location>
        <begin position="1"/>
        <end position="23"/>
    </location>
</feature>
<comment type="caution">
    <text evidence="4">The sequence shown here is derived from an EMBL/GenBank/DDBJ whole genome shotgun (WGS) entry which is preliminary data.</text>
</comment>
<gene>
    <name evidence="4" type="ORF">GGX14DRAFT_404156</name>
</gene>
<keyword evidence="3" id="KW-0732">Signal</keyword>
<reference evidence="4" key="1">
    <citation type="submission" date="2023-03" db="EMBL/GenBank/DDBJ databases">
        <title>Massive genome expansion in bonnet fungi (Mycena s.s.) driven by repeated elements and novel gene families across ecological guilds.</title>
        <authorList>
            <consortium name="Lawrence Berkeley National Laboratory"/>
            <person name="Harder C.B."/>
            <person name="Miyauchi S."/>
            <person name="Viragh M."/>
            <person name="Kuo A."/>
            <person name="Thoen E."/>
            <person name="Andreopoulos B."/>
            <person name="Lu D."/>
            <person name="Skrede I."/>
            <person name="Drula E."/>
            <person name="Henrissat B."/>
            <person name="Morin E."/>
            <person name="Kohler A."/>
            <person name="Barry K."/>
            <person name="LaButti K."/>
            <person name="Morin E."/>
            <person name="Salamov A."/>
            <person name="Lipzen A."/>
            <person name="Mereny Z."/>
            <person name="Hegedus B."/>
            <person name="Baldrian P."/>
            <person name="Stursova M."/>
            <person name="Weitz H."/>
            <person name="Taylor A."/>
            <person name="Grigoriev I.V."/>
            <person name="Nagy L.G."/>
            <person name="Martin F."/>
            <person name="Kauserud H."/>
        </authorList>
    </citation>
    <scope>NUCLEOTIDE SEQUENCE</scope>
    <source>
        <strain evidence="4">9144</strain>
    </source>
</reference>
<evidence type="ECO:0000256" key="1">
    <source>
        <dbReference type="SAM" id="MobiDB-lite"/>
    </source>
</evidence>
<keyword evidence="2" id="KW-1133">Transmembrane helix</keyword>
<sequence length="419" mass="44299">MSRRSGNVMLLFTHDLMGWGTSAVDPLGALTRAKISVPEPTVHFGTILAKPTSGPSGAESLVTASATPGAGVSSFVSETSDAGPGRSTLSFSIIASSVGISSLPTQDSAPTQVSAPTEVSAQLSTPTEVSAPSQLSTPTQVSALTHFWEPSEVSAPKSPHATSGAIAGIVVVVIFLAIGTFTAIAFLRPSRRLHRSRAQEQTSPAQSLHVTDSGEITLAIDRTIAPGVVESQDAMLRKMVPTRGLGLQAEARTTWEDTHLGGDGTSVETRELASRLRTVTERLAVMEANLGSHCSNQCIQKEFVQSLSEGFARVATHMHTPEILRHSEAYGAPEASRPPTNDCTVTSVTVSGADRAASTRLTRATYGCQWRWTPDVREEQSTLRVPVSSSTAFAPHSSTNAAGSYTTTASWYFKYSILF</sequence>
<dbReference type="AlphaFoldDB" id="A0AAD6V1V9"/>
<keyword evidence="5" id="KW-1185">Reference proteome</keyword>
<feature type="region of interest" description="Disordered" evidence="1">
    <location>
        <begin position="104"/>
        <end position="135"/>
    </location>
</feature>
<keyword evidence="2" id="KW-0472">Membrane</keyword>
<organism evidence="4 5">
    <name type="scientific">Mycena pura</name>
    <dbReference type="NCBI Taxonomy" id="153505"/>
    <lineage>
        <taxon>Eukaryota</taxon>
        <taxon>Fungi</taxon>
        <taxon>Dikarya</taxon>
        <taxon>Basidiomycota</taxon>
        <taxon>Agaricomycotina</taxon>
        <taxon>Agaricomycetes</taxon>
        <taxon>Agaricomycetidae</taxon>
        <taxon>Agaricales</taxon>
        <taxon>Marasmiineae</taxon>
        <taxon>Mycenaceae</taxon>
        <taxon>Mycena</taxon>
    </lineage>
</organism>
<keyword evidence="2" id="KW-0812">Transmembrane</keyword>
<evidence type="ECO:0000256" key="2">
    <source>
        <dbReference type="SAM" id="Phobius"/>
    </source>
</evidence>
<evidence type="ECO:0000313" key="4">
    <source>
        <dbReference type="EMBL" id="KAJ7195243.1"/>
    </source>
</evidence>
<feature type="transmembrane region" description="Helical" evidence="2">
    <location>
        <begin position="165"/>
        <end position="187"/>
    </location>
</feature>
<proteinExistence type="predicted"/>
<evidence type="ECO:0000256" key="3">
    <source>
        <dbReference type="SAM" id="SignalP"/>
    </source>
</evidence>
<protein>
    <submittedName>
        <fullName evidence="4">Uncharacterized protein</fullName>
    </submittedName>
</protein>